<dbReference type="Proteomes" id="UP000234323">
    <property type="component" value="Unassembled WGS sequence"/>
</dbReference>
<evidence type="ECO:0008006" key="4">
    <source>
        <dbReference type="Google" id="ProtNLM"/>
    </source>
</evidence>
<keyword evidence="3" id="KW-1185">Reference proteome</keyword>
<proteinExistence type="predicted"/>
<comment type="caution">
    <text evidence="2">The sequence shown here is derived from an EMBL/GenBank/DDBJ whole genome shotgun (WGS) entry which is preliminary data.</text>
</comment>
<dbReference type="VEuPathDB" id="FungiDB:RhiirFUN_021749"/>
<dbReference type="Gene3D" id="1.10.150.50">
    <property type="entry name" value="Transcription Factor, Ets-1"/>
    <property type="match status" value="1"/>
</dbReference>
<sequence>MSTFTTGNESLTLADEIKKYKTDALIEFLKREENLDLDDDDLKIIREEKINGHAFLKLTVENLEQHGMKLGPAMKLADFIKECKERKKRSFSSYKTQKDLKEVLAKYGIDGNGIGAIRQFSPKTYTIEDTDEELKQCIREIKRRLGNMGTILVDSNEAMRCEYISVILHTSLCIVKRITKEEITLAPQLEIVGEENTGRVDYAIKDLEELICITEGKLYQVVIGFAQNLVQCESALQINKNKRKRKSGDAFGDDFDYIYGIVTTATDWYFILYASDGIYCTRVIVGLLKDRVDAEKEPVMKKQRVQEWLFGSLGREISVVLSISLELRLGSYRQLSGYLDAWEFGGFFLQGLWTHRLQLRFLGDFFPDIISTIFRVFRHGISANAFFGYLDMGYHASISALEDEQKPSQPSSSSTGDNMEKNIFSHVFSFIEEFSIDALATAFRRVYPKIAGSFQLEQEDQQSRPIGIVEDMSFELDQGNTDSANDDLDLLDIVISDDTSHQSQQVATPPQTPFRCTCKKEQKLKQKAETADFFINKASPDQKKLFLQSSLEDLEASGNVSKPKPTPIAKEKKTKHIKDTEEKATYIITGYQPTGPALANVNDIIIYDISSTWKNVELLYHLEAWSKVIFIKITRQKKYNTIRLKLEMNQLCIQTWNNGA</sequence>
<dbReference type="VEuPathDB" id="FungiDB:RhiirFUN_013990"/>
<dbReference type="EMBL" id="LLXI01001547">
    <property type="protein sequence ID" value="PKY54170.1"/>
    <property type="molecule type" value="Genomic_DNA"/>
</dbReference>
<name>A0A2I1H5L6_9GLOM</name>
<evidence type="ECO:0000256" key="1">
    <source>
        <dbReference type="SAM" id="MobiDB-lite"/>
    </source>
</evidence>
<organism evidence="2 3">
    <name type="scientific">Rhizophagus irregularis</name>
    <dbReference type="NCBI Taxonomy" id="588596"/>
    <lineage>
        <taxon>Eukaryota</taxon>
        <taxon>Fungi</taxon>
        <taxon>Fungi incertae sedis</taxon>
        <taxon>Mucoromycota</taxon>
        <taxon>Glomeromycotina</taxon>
        <taxon>Glomeromycetes</taxon>
        <taxon>Glomerales</taxon>
        <taxon>Glomeraceae</taxon>
        <taxon>Rhizophagus</taxon>
    </lineage>
</organism>
<dbReference type="InterPro" id="IPR013761">
    <property type="entry name" value="SAM/pointed_sf"/>
</dbReference>
<feature type="region of interest" description="Disordered" evidence="1">
    <location>
        <begin position="556"/>
        <end position="575"/>
    </location>
</feature>
<dbReference type="VEuPathDB" id="FungiDB:RhiirA1_470515"/>
<dbReference type="VEuPathDB" id="FungiDB:RhiirA1_472880"/>
<evidence type="ECO:0000313" key="3">
    <source>
        <dbReference type="Proteomes" id="UP000234323"/>
    </source>
</evidence>
<reference evidence="2 3" key="1">
    <citation type="submission" date="2015-10" db="EMBL/GenBank/DDBJ databases">
        <title>Genome analyses suggest a sexual origin of heterokaryosis in a supposedly ancient asexual fungus.</title>
        <authorList>
            <person name="Ropars J."/>
            <person name="Sedzielewska K."/>
            <person name="Noel J."/>
            <person name="Charron P."/>
            <person name="Farinelli L."/>
            <person name="Marton T."/>
            <person name="Kruger M."/>
            <person name="Pelin A."/>
            <person name="Brachmann A."/>
            <person name="Corradi N."/>
        </authorList>
    </citation>
    <scope>NUCLEOTIDE SEQUENCE [LARGE SCALE GENOMIC DNA]</scope>
    <source>
        <strain evidence="2 3">A4</strain>
    </source>
</reference>
<evidence type="ECO:0000313" key="2">
    <source>
        <dbReference type="EMBL" id="PKY54170.1"/>
    </source>
</evidence>
<accession>A0A2I1H5L6</accession>
<dbReference type="AlphaFoldDB" id="A0A2I1H5L6"/>
<dbReference type="VEuPathDB" id="FungiDB:FUN_019614"/>
<gene>
    <name evidence="2" type="ORF">RhiirA4_548080</name>
</gene>
<protein>
    <recommendedName>
        <fullName evidence="4">SAM domain-containing protein</fullName>
    </recommendedName>
</protein>
<dbReference type="VEuPathDB" id="FungiDB:RhiirA1_463717"/>
<dbReference type="VEuPathDB" id="FungiDB:FUN_004787"/>